<evidence type="ECO:0000256" key="1">
    <source>
        <dbReference type="SAM" id="MobiDB-lite"/>
    </source>
</evidence>
<evidence type="ECO:0008006" key="5">
    <source>
        <dbReference type="Google" id="ProtNLM"/>
    </source>
</evidence>
<dbReference type="Proteomes" id="UP000595197">
    <property type="component" value="Chromosome"/>
</dbReference>
<evidence type="ECO:0000313" key="3">
    <source>
        <dbReference type="EMBL" id="QQP90891.1"/>
    </source>
</evidence>
<feature type="compositionally biased region" description="Basic and acidic residues" evidence="1">
    <location>
        <begin position="184"/>
        <end position="211"/>
    </location>
</feature>
<reference evidence="3" key="1">
    <citation type="submission" date="2021-02" db="EMBL/GenBank/DDBJ databases">
        <title>Skermanella TT6 skin isolate.</title>
        <authorList>
            <person name="Lee K."/>
            <person name="Ganzorig M."/>
        </authorList>
    </citation>
    <scope>NUCLEOTIDE SEQUENCE</scope>
    <source>
        <strain evidence="3">TT6</strain>
    </source>
</reference>
<evidence type="ECO:0000313" key="4">
    <source>
        <dbReference type="Proteomes" id="UP000595197"/>
    </source>
</evidence>
<keyword evidence="4" id="KW-1185">Reference proteome</keyword>
<feature type="chain" id="PRO_5046680195" description="DUF922 domain-containing protein" evidence="2">
    <location>
        <begin position="26"/>
        <end position="243"/>
    </location>
</feature>
<evidence type="ECO:0000256" key="2">
    <source>
        <dbReference type="SAM" id="SignalP"/>
    </source>
</evidence>
<name>A0ABX7B940_9PROT</name>
<accession>A0ABX7B940</accession>
<feature type="region of interest" description="Disordered" evidence="1">
    <location>
        <begin position="184"/>
        <end position="217"/>
    </location>
</feature>
<gene>
    <name evidence="3" type="ORF">IGS68_06610</name>
</gene>
<keyword evidence="2" id="KW-0732">Signal</keyword>
<dbReference type="EMBL" id="CP067420">
    <property type="protein sequence ID" value="QQP90891.1"/>
    <property type="molecule type" value="Genomic_DNA"/>
</dbReference>
<sequence length="243" mass="27223">MPSRNPILLSALLLFWAMAPVRAEAQTCSARPPPPTVSVETAQTDVLANEDLGFGELTRLFRKPGAHPAGLYTGAIAVAQSARYRWVDDGREICVSLDTIEVTMTLTEPKIYIGRELSDDACARESVWRHEIVHYRIDQDVLQRFAPIMQRAVEFAAKQAGGQVARREADVTRIGERMARSVRQHVDRVSRDMQSDRDSLHDRHDSREEYARTSTVCSRGDLGNSRPVLCASEPHLCTNLEKP</sequence>
<dbReference type="RefSeq" id="WP_201078297.1">
    <property type="nucleotide sequence ID" value="NZ_CP067420.1"/>
</dbReference>
<feature type="signal peptide" evidence="2">
    <location>
        <begin position="1"/>
        <end position="25"/>
    </location>
</feature>
<organism evidence="3 4">
    <name type="scientific">Skermanella cutis</name>
    <dbReference type="NCBI Taxonomy" id="2775420"/>
    <lineage>
        <taxon>Bacteria</taxon>
        <taxon>Pseudomonadati</taxon>
        <taxon>Pseudomonadota</taxon>
        <taxon>Alphaproteobacteria</taxon>
        <taxon>Rhodospirillales</taxon>
        <taxon>Azospirillaceae</taxon>
        <taxon>Skermanella</taxon>
    </lineage>
</organism>
<protein>
    <recommendedName>
        <fullName evidence="5">DUF922 domain-containing protein</fullName>
    </recommendedName>
</protein>
<proteinExistence type="predicted"/>